<dbReference type="Proteomes" id="UP000439123">
    <property type="component" value="Unassembled WGS sequence"/>
</dbReference>
<evidence type="ECO:0000313" key="2">
    <source>
        <dbReference type="EMBL" id="VXA85200.1"/>
    </source>
</evidence>
<gene>
    <name evidence="2" type="ORF">AERO8C_20350</name>
</gene>
<reference evidence="2 3" key="1">
    <citation type="submission" date="2019-10" db="EMBL/GenBank/DDBJ databases">
        <authorList>
            <person name="Karimi E."/>
        </authorList>
    </citation>
    <scope>NUCLEOTIDE SEQUENCE [LARGE SCALE GENOMIC DNA]</scope>
    <source>
        <strain evidence="2">Aeromonas sp. 8C</strain>
    </source>
</reference>
<feature type="compositionally biased region" description="Basic and acidic residues" evidence="1">
    <location>
        <begin position="26"/>
        <end position="37"/>
    </location>
</feature>
<proteinExistence type="predicted"/>
<dbReference type="EMBL" id="CABWLC010000012">
    <property type="protein sequence ID" value="VXA85200.1"/>
    <property type="molecule type" value="Genomic_DNA"/>
</dbReference>
<organism evidence="2 3">
    <name type="scientific">Aeromonas veronii</name>
    <dbReference type="NCBI Taxonomy" id="654"/>
    <lineage>
        <taxon>Bacteria</taxon>
        <taxon>Pseudomonadati</taxon>
        <taxon>Pseudomonadota</taxon>
        <taxon>Gammaproteobacteria</taxon>
        <taxon>Aeromonadales</taxon>
        <taxon>Aeromonadaceae</taxon>
        <taxon>Aeromonas</taxon>
    </lineage>
</organism>
<evidence type="ECO:0000256" key="1">
    <source>
        <dbReference type="SAM" id="MobiDB-lite"/>
    </source>
</evidence>
<evidence type="ECO:0000313" key="3">
    <source>
        <dbReference type="Proteomes" id="UP000439123"/>
    </source>
</evidence>
<feature type="compositionally biased region" description="Basic residues" evidence="1">
    <location>
        <begin position="1"/>
        <end position="10"/>
    </location>
</feature>
<accession>A0A653L178</accession>
<name>A0A653L178_AERVE</name>
<dbReference type="AlphaFoldDB" id="A0A653L178"/>
<feature type="region of interest" description="Disordered" evidence="1">
    <location>
        <begin position="1"/>
        <end position="50"/>
    </location>
</feature>
<protein>
    <submittedName>
        <fullName evidence="2">Uncharacterized protein</fullName>
    </submittedName>
</protein>
<sequence length="50" mass="5620">MHLNSIKKQHYPLSMHSTALQPPPMKENEKPPPKDATKPAIATKTNKKTN</sequence>